<name>A0A0V0TTA7_9BILA</name>
<dbReference type="AlphaFoldDB" id="A0A0V0TTA7"/>
<dbReference type="EC" id="3.1.2.6" evidence="6"/>
<dbReference type="Gene3D" id="3.30.40.10">
    <property type="entry name" value="Zinc/RING finger domain, C3HC4 (zinc finger)"/>
    <property type="match status" value="1"/>
</dbReference>
<comment type="caution">
    <text evidence="19">The sequence shown here is derived from an EMBL/GenBank/DDBJ whole genome shotgun (WGS) entry which is preliminary data.</text>
</comment>
<evidence type="ECO:0000256" key="16">
    <source>
        <dbReference type="PROSITE-ProRule" id="PRU00723"/>
    </source>
</evidence>
<evidence type="ECO:0000256" key="9">
    <source>
        <dbReference type="ARBA" id="ARBA00022723"/>
    </source>
</evidence>
<dbReference type="InterPro" id="IPR032282">
    <property type="entry name" value="HAGH_C"/>
</dbReference>
<dbReference type="FunFam" id="3.30.40.10:FF:000117">
    <property type="entry name" value="Probable E3 ubiquitin-protein ligase makorin-1"/>
    <property type="match status" value="1"/>
</dbReference>
<evidence type="ECO:0000256" key="6">
    <source>
        <dbReference type="ARBA" id="ARBA00011917"/>
    </source>
</evidence>
<dbReference type="Pfam" id="PF00097">
    <property type="entry name" value="zf-C3HC4"/>
    <property type="match status" value="1"/>
</dbReference>
<evidence type="ECO:0000256" key="4">
    <source>
        <dbReference type="ARBA" id="ARBA00004963"/>
    </source>
</evidence>
<dbReference type="GO" id="GO:0061630">
    <property type="term" value="F:ubiquitin protein ligase activity"/>
    <property type="evidence" value="ECO:0007669"/>
    <property type="project" value="UniProtKB-EC"/>
</dbReference>
<evidence type="ECO:0000256" key="3">
    <source>
        <dbReference type="ARBA" id="ARBA00001947"/>
    </source>
</evidence>
<evidence type="ECO:0000256" key="7">
    <source>
        <dbReference type="ARBA" id="ARBA00012483"/>
    </source>
</evidence>
<accession>A0A0V0TTA7</accession>
<dbReference type="SMART" id="SM00184">
    <property type="entry name" value="RING"/>
    <property type="match status" value="1"/>
</dbReference>
<gene>
    <name evidence="19" type="primary">mkrn1</name>
    <name evidence="19" type="ORF">T05_30</name>
</gene>
<dbReference type="Pfam" id="PF18044">
    <property type="entry name" value="zf-CCCH_4"/>
    <property type="match status" value="1"/>
</dbReference>
<organism evidence="19 20">
    <name type="scientific">Trichinella murrelli</name>
    <dbReference type="NCBI Taxonomy" id="144512"/>
    <lineage>
        <taxon>Eukaryota</taxon>
        <taxon>Metazoa</taxon>
        <taxon>Ecdysozoa</taxon>
        <taxon>Nematoda</taxon>
        <taxon>Enoplea</taxon>
        <taxon>Dorylaimia</taxon>
        <taxon>Trichinellida</taxon>
        <taxon>Trichinellidae</taxon>
        <taxon>Trichinella</taxon>
    </lineage>
</organism>
<comment type="cofactor">
    <cofactor evidence="3">
        <name>Zn(2+)</name>
        <dbReference type="ChEBI" id="CHEBI:29105"/>
    </cofactor>
</comment>
<evidence type="ECO:0000259" key="17">
    <source>
        <dbReference type="PROSITE" id="PS50089"/>
    </source>
</evidence>
<comment type="catalytic activity">
    <reaction evidence="1">
        <text>S-ubiquitinyl-[E2 ubiquitin-conjugating enzyme]-L-cysteine + [acceptor protein]-L-lysine = [E2 ubiquitin-conjugating enzyme]-L-cysteine + N(6)-ubiquitinyl-[acceptor protein]-L-lysine.</text>
        <dbReference type="EC" id="2.3.2.27"/>
    </reaction>
</comment>
<dbReference type="NCBIfam" id="TIGR03413">
    <property type="entry name" value="GSH_gloB"/>
    <property type="match status" value="1"/>
</dbReference>
<keyword evidence="10" id="KW-0677">Repeat</keyword>
<feature type="zinc finger region" description="C3H1-type" evidence="16">
    <location>
        <begin position="428"/>
        <end position="454"/>
    </location>
</feature>
<evidence type="ECO:0000313" key="20">
    <source>
        <dbReference type="Proteomes" id="UP000055048"/>
    </source>
</evidence>
<dbReference type="SUPFAM" id="SSF57850">
    <property type="entry name" value="RING/U-box"/>
    <property type="match status" value="1"/>
</dbReference>
<dbReference type="InterPro" id="IPR000571">
    <property type="entry name" value="Znf_CCCH"/>
</dbReference>
<evidence type="ECO:0000256" key="1">
    <source>
        <dbReference type="ARBA" id="ARBA00000900"/>
    </source>
</evidence>
<evidence type="ECO:0000256" key="12">
    <source>
        <dbReference type="ARBA" id="ARBA00022786"/>
    </source>
</evidence>
<dbReference type="PROSITE" id="PS00518">
    <property type="entry name" value="ZF_RING_1"/>
    <property type="match status" value="1"/>
</dbReference>
<dbReference type="SUPFAM" id="SSF56281">
    <property type="entry name" value="Metallo-hydrolase/oxidoreductase"/>
    <property type="match status" value="1"/>
</dbReference>
<comment type="similarity">
    <text evidence="5">Belongs to the metallo-beta-lactamase superfamily. Glyoxalase II family.</text>
</comment>
<comment type="catalytic activity">
    <reaction evidence="2">
        <text>an S-(2-hydroxyacyl)glutathione + H2O = a 2-hydroxy carboxylate + glutathione + H(+)</text>
        <dbReference type="Rhea" id="RHEA:21864"/>
        <dbReference type="ChEBI" id="CHEBI:15377"/>
        <dbReference type="ChEBI" id="CHEBI:15378"/>
        <dbReference type="ChEBI" id="CHEBI:57925"/>
        <dbReference type="ChEBI" id="CHEBI:58896"/>
        <dbReference type="ChEBI" id="CHEBI:71261"/>
        <dbReference type="EC" id="3.1.2.6"/>
    </reaction>
</comment>
<dbReference type="PANTHER" id="PTHR11935:SF94">
    <property type="entry name" value="TENZING NORGAY, ISOFORM C"/>
    <property type="match status" value="1"/>
</dbReference>
<evidence type="ECO:0000256" key="15">
    <source>
        <dbReference type="ARBA" id="ARBA00031044"/>
    </source>
</evidence>
<dbReference type="STRING" id="144512.A0A0V0TTA7"/>
<keyword evidence="12" id="KW-0833">Ubl conjugation pathway</keyword>
<dbReference type="PROSITE" id="PS50089">
    <property type="entry name" value="ZF_RING_2"/>
    <property type="match status" value="1"/>
</dbReference>
<keyword evidence="13 19" id="KW-0378">Hydrolase</keyword>
<dbReference type="InterPro" id="IPR041367">
    <property type="entry name" value="Znf-CCCH_4"/>
</dbReference>
<evidence type="ECO:0000256" key="10">
    <source>
        <dbReference type="ARBA" id="ARBA00022737"/>
    </source>
</evidence>
<evidence type="ECO:0000313" key="19">
    <source>
        <dbReference type="EMBL" id="KRX42269.1"/>
    </source>
</evidence>
<dbReference type="PROSITE" id="PS50103">
    <property type="entry name" value="ZF_C3H1"/>
    <property type="match status" value="3"/>
</dbReference>
<dbReference type="EMBL" id="JYDJ01000148">
    <property type="protein sequence ID" value="KRX42269.1"/>
    <property type="molecule type" value="Genomic_DNA"/>
</dbReference>
<dbReference type="InterPro" id="IPR013083">
    <property type="entry name" value="Znf_RING/FYVE/PHD"/>
</dbReference>
<feature type="domain" description="C3H1-type" evidence="18">
    <location>
        <begin position="279"/>
        <end position="306"/>
    </location>
</feature>
<keyword evidence="8" id="KW-0808">Transferase</keyword>
<sequence length="816" mass="92660">LLMFSLASRIFKRFKAIENSVKMLTVIPVPALSDNYMYVLTDEERTAVAVVDPVEPRKILNVLKENNLTLTHVLVTHHHRIKWNVVFHIFSDHAGGNEELSNFLHSEGLPRVMFIGGDDRIPCLNEKVVHGQELKIGELSVLCMHTPCHTRGHICYYVTDKKNDKVVFTGDTLFIGGCGRFFEGTGRDMYEALINRLGNLPNDTKVYCGHEYTLSNLKFALTVEPENSDLKKYMETVQAMHFEKQLDEGKFTVPSLIGNEKKFNPFMRVMVMSERVNTPTKHVLCRYYMNGFCRNGQQCTFSHNRADQPSMRKLYLRQQMQLCRFPLQDDVFNQVFIHAAMRLRLTYKYDHIRPSWTLRNLDNVGFPVVDETTAKEDSDVEAATIQLSSLRLEAPAFVPTSGVSSSASSRTYAEVVGKDETADNDSVKKQVLCGYNVMGTCPFGEKCTYVHGEMCDLCQRAILIPGDETYNSTHRQECMAEHEKQMEVAFTIARSSDKQCGICMETVMEKADESNRSFGILPNCKHCFCLQCIRQWRGTNEFDLKNTRACPECRVISDFVVPSSFWVETAEERACLIDSYKASLKQRRCKYYVHGQRECQFGNKCFYRHEDPEGRLIEGDSPRTIRRRMRRMNRNRRRQSNPFHRDFLYLGRFMEAAIVNEEITGALNDILDESGGEDYFPSDSDDDYYTWLHQEWYTCQESELIASTTSSTTTTLDEVGVAVAVAAAVSRFTKGDPVVMMGDDSRIGCLMEAVPRPGSEDGMFGDGGTGRRFLGEISCDAAGLGDGQPSFGGAIMCATDSVAIDETKQNKIHYFN</sequence>
<dbReference type="GO" id="GO:0004416">
    <property type="term" value="F:hydroxyacylglutathione hydrolase activity"/>
    <property type="evidence" value="ECO:0007669"/>
    <property type="project" value="UniProtKB-EC"/>
</dbReference>
<dbReference type="SUPFAM" id="SSF90229">
    <property type="entry name" value="CCCH zinc finger"/>
    <property type="match status" value="1"/>
</dbReference>
<evidence type="ECO:0000256" key="14">
    <source>
        <dbReference type="ARBA" id="ARBA00022833"/>
    </source>
</evidence>
<dbReference type="InterPro" id="IPR001841">
    <property type="entry name" value="Znf_RING"/>
</dbReference>
<dbReference type="InterPro" id="IPR001279">
    <property type="entry name" value="Metallo-B-lactamas"/>
</dbReference>
<proteinExistence type="inferred from homology"/>
<dbReference type="SMART" id="SM00849">
    <property type="entry name" value="Lactamase_B"/>
    <property type="match status" value="1"/>
</dbReference>
<comment type="pathway">
    <text evidence="4">Secondary metabolite metabolism; methylglyoxal degradation; (R)-lactate from methylglyoxal: step 2/2.</text>
</comment>
<dbReference type="InterPro" id="IPR017907">
    <property type="entry name" value="Znf_RING_CS"/>
</dbReference>
<dbReference type="Pfam" id="PF00753">
    <property type="entry name" value="Lactamase_B"/>
    <property type="match status" value="1"/>
</dbReference>
<dbReference type="OrthoDB" id="515692at2759"/>
<evidence type="ECO:0000256" key="5">
    <source>
        <dbReference type="ARBA" id="ARBA00006759"/>
    </source>
</evidence>
<dbReference type="InterPro" id="IPR018957">
    <property type="entry name" value="Znf_C3HC4_RING-type"/>
</dbReference>
<keyword evidence="9 16" id="KW-0479">Metal-binding</keyword>
<evidence type="ECO:0000256" key="11">
    <source>
        <dbReference type="ARBA" id="ARBA00022771"/>
    </source>
</evidence>
<evidence type="ECO:0000256" key="8">
    <source>
        <dbReference type="ARBA" id="ARBA00022679"/>
    </source>
</evidence>
<keyword evidence="14 16" id="KW-0862">Zinc</keyword>
<dbReference type="GO" id="GO:0008270">
    <property type="term" value="F:zinc ion binding"/>
    <property type="evidence" value="ECO:0007669"/>
    <property type="project" value="UniProtKB-KW"/>
</dbReference>
<dbReference type="Pfam" id="PF16123">
    <property type="entry name" value="HAGH_C"/>
    <property type="match status" value="1"/>
</dbReference>
<feature type="non-terminal residue" evidence="19">
    <location>
        <position position="1"/>
    </location>
</feature>
<feature type="domain" description="C3H1-type" evidence="18">
    <location>
        <begin position="583"/>
        <end position="612"/>
    </location>
</feature>
<dbReference type="InterPro" id="IPR035680">
    <property type="entry name" value="Clx_II_MBL"/>
</dbReference>
<dbReference type="PANTHER" id="PTHR11935">
    <property type="entry name" value="BETA LACTAMASE DOMAIN"/>
    <property type="match status" value="1"/>
</dbReference>
<dbReference type="CDD" id="cd07723">
    <property type="entry name" value="hydroxyacylglutathione_hydrolase_MBL-fold"/>
    <property type="match status" value="1"/>
</dbReference>
<dbReference type="Gene3D" id="3.30.1370.210">
    <property type="match status" value="1"/>
</dbReference>
<reference evidence="19 20" key="1">
    <citation type="submission" date="2015-01" db="EMBL/GenBank/DDBJ databases">
        <title>Evolution of Trichinella species and genotypes.</title>
        <authorList>
            <person name="Korhonen P.K."/>
            <person name="Edoardo P."/>
            <person name="Giuseppe L.R."/>
            <person name="Gasser R.B."/>
        </authorList>
    </citation>
    <scope>NUCLEOTIDE SEQUENCE [LARGE SCALE GENOMIC DNA]</scope>
    <source>
        <strain evidence="19">ISS417</strain>
    </source>
</reference>
<evidence type="ECO:0000256" key="2">
    <source>
        <dbReference type="ARBA" id="ARBA00001623"/>
    </source>
</evidence>
<feature type="domain" description="C3H1-type" evidence="18">
    <location>
        <begin position="428"/>
        <end position="454"/>
    </location>
</feature>
<feature type="zinc finger region" description="C3H1-type" evidence="16">
    <location>
        <begin position="279"/>
        <end position="306"/>
    </location>
</feature>
<dbReference type="InterPro" id="IPR036866">
    <property type="entry name" value="RibonucZ/Hydroxyglut_hydro"/>
</dbReference>
<feature type="zinc finger region" description="C3H1-type" evidence="16">
    <location>
        <begin position="583"/>
        <end position="612"/>
    </location>
</feature>
<dbReference type="InterPro" id="IPR036855">
    <property type="entry name" value="Znf_CCCH_sf"/>
</dbReference>
<dbReference type="EC" id="2.3.2.27" evidence="7"/>
<keyword evidence="20" id="KW-1185">Reference proteome</keyword>
<dbReference type="Pfam" id="PF00642">
    <property type="entry name" value="zf-CCCH"/>
    <property type="match status" value="1"/>
</dbReference>
<keyword evidence="11 16" id="KW-0863">Zinc-finger</keyword>
<protein>
    <recommendedName>
        <fullName evidence="15">Glyoxalase II</fullName>
        <ecNumber evidence="7">2.3.2.27</ecNumber>
        <ecNumber evidence="6">3.1.2.6</ecNumber>
    </recommendedName>
</protein>
<dbReference type="GO" id="GO:0019243">
    <property type="term" value="P:methylglyoxal catabolic process to D-lactate via S-lactoyl-glutathione"/>
    <property type="evidence" value="ECO:0007669"/>
    <property type="project" value="InterPro"/>
</dbReference>
<dbReference type="Proteomes" id="UP000055048">
    <property type="component" value="Unassembled WGS sequence"/>
</dbReference>
<dbReference type="HAMAP" id="MF_01374">
    <property type="entry name" value="Glyoxalase_2"/>
    <property type="match status" value="1"/>
</dbReference>
<feature type="domain" description="RING-type" evidence="17">
    <location>
        <begin position="500"/>
        <end position="554"/>
    </location>
</feature>
<evidence type="ECO:0000256" key="13">
    <source>
        <dbReference type="ARBA" id="ARBA00022801"/>
    </source>
</evidence>
<dbReference type="Gene3D" id="3.60.15.10">
    <property type="entry name" value="Ribonuclease Z/Hydroxyacylglutathione hydrolase-like"/>
    <property type="match status" value="1"/>
</dbReference>
<evidence type="ECO:0000259" key="18">
    <source>
        <dbReference type="PROSITE" id="PS50103"/>
    </source>
</evidence>
<dbReference type="SMART" id="SM00356">
    <property type="entry name" value="ZnF_C3H1"/>
    <property type="match status" value="3"/>
</dbReference>
<dbReference type="InterPro" id="IPR017782">
    <property type="entry name" value="Hydroxyacylglutathione_Hdrlase"/>
</dbReference>